<dbReference type="InterPro" id="IPR011989">
    <property type="entry name" value="ARM-like"/>
</dbReference>
<dbReference type="Gene3D" id="1.25.10.10">
    <property type="entry name" value="Leucine-rich Repeat Variant"/>
    <property type="match status" value="1"/>
</dbReference>
<evidence type="ECO:0000313" key="1">
    <source>
        <dbReference type="Proteomes" id="UP000050795"/>
    </source>
</evidence>
<dbReference type="AlphaFoldDB" id="A0AA85IQE8"/>
<dbReference type="InterPro" id="IPR016024">
    <property type="entry name" value="ARM-type_fold"/>
</dbReference>
<sequence length="858" mass="99293">MDFLRNLSFDESVCETFSSLSFKLSESSFWNLYKSSSNTVNSKQEIRSSTSKEKPKIIFPKTSALRESAFSKISDLVTTKSNDYQKRKIPKFMLFKGTNRRKHNAKSSEISASENALALKASKSYAKTKSITDSHIKLSGFRFDFLKIPTLVSGKKHFDQYLIQTSDEIRETHRSQQCKSDKANVQKSTVNLKKNLYDHLFDEAVMKAELKNVLFLWAKECEVEISKLPLNKIDHILNCSNTIENKVQLQAIVSIGLFESKFESIELDRLRDCLLYKGADIILAICLCLTIMGYSDPKCIEKLYELITLCQNSTKTDEAYTSHSLTISYTSLNLMKWAAAMCLAKLNQCNLEIINILTRPLFDQLVHFIPEQYPNNRFKIQTQESDFPIKNSADLKEKRTHSFVSNLSNMIKFDLNKRNTFLNAIVYYSEVKMVLRLSRDNSEVEDYLTELLTSPNWRIRLCSCWLLSVILCKLSKNTLTRINRLLLLDWNSMLRIAALHSLQIETNSINQSLLWCNRSFNDPFLLNNIQSYFKQEGIHKSSLTSESMPHRRAQRLYQLYKEGLPSAELVRQLHIALLDEYSCVREMACVIIKQEKLAGESIILNELLKNVKNDVNSNVKLMALRALKTLSSCNVSSPTSECIQNQLCDAVQCEMNSYIRQKLFHLLLWFIETRFITCDTSDHLNNHKIDLLAKESLLNEYNSLIEKSVDFNKLFDIQDDVIHYILNSYDQSDCLSPSPLSSHKLYSNAIREALIPNYDKSINDDRINQMKRHKLPCEFYSLYNSLKNSVKYDQCEEIRSELSKMIEPIFSQILERASENAPENCYYSYDNDFDLLRALIDEKCKDLVKICHDIIQYS</sequence>
<accession>A0AA85IQE8</accession>
<reference evidence="1" key="1">
    <citation type="submission" date="2022-06" db="EMBL/GenBank/DDBJ databases">
        <authorList>
            <person name="Berger JAMES D."/>
            <person name="Berger JAMES D."/>
        </authorList>
    </citation>
    <scope>NUCLEOTIDE SEQUENCE [LARGE SCALE GENOMIC DNA]</scope>
</reference>
<dbReference type="SUPFAM" id="SSF48371">
    <property type="entry name" value="ARM repeat"/>
    <property type="match status" value="1"/>
</dbReference>
<organism evidence="1 2">
    <name type="scientific">Trichobilharzia regenti</name>
    <name type="common">Nasal bird schistosome</name>
    <dbReference type="NCBI Taxonomy" id="157069"/>
    <lineage>
        <taxon>Eukaryota</taxon>
        <taxon>Metazoa</taxon>
        <taxon>Spiralia</taxon>
        <taxon>Lophotrochozoa</taxon>
        <taxon>Platyhelminthes</taxon>
        <taxon>Trematoda</taxon>
        <taxon>Digenea</taxon>
        <taxon>Strigeidida</taxon>
        <taxon>Schistosomatoidea</taxon>
        <taxon>Schistosomatidae</taxon>
        <taxon>Trichobilharzia</taxon>
    </lineage>
</organism>
<dbReference type="Proteomes" id="UP000050795">
    <property type="component" value="Unassembled WGS sequence"/>
</dbReference>
<proteinExistence type="predicted"/>
<evidence type="ECO:0000313" key="2">
    <source>
        <dbReference type="WBParaSite" id="TREG1_104640.1"/>
    </source>
</evidence>
<keyword evidence="1" id="KW-1185">Reference proteome</keyword>
<reference evidence="2" key="2">
    <citation type="submission" date="2023-11" db="UniProtKB">
        <authorList>
            <consortium name="WormBaseParasite"/>
        </authorList>
    </citation>
    <scope>IDENTIFICATION</scope>
</reference>
<dbReference type="WBParaSite" id="TREG1_104640.1">
    <property type="protein sequence ID" value="TREG1_104640.1"/>
    <property type="gene ID" value="TREG1_104640"/>
</dbReference>
<name>A0AA85IQE8_TRIRE</name>
<protein>
    <submittedName>
        <fullName evidence="2">Uncharacterized protein</fullName>
    </submittedName>
</protein>